<organism evidence="7 8">
    <name type="scientific">Dactylosporangium vinaceum</name>
    <dbReference type="NCBI Taxonomy" id="53362"/>
    <lineage>
        <taxon>Bacteria</taxon>
        <taxon>Bacillati</taxon>
        <taxon>Actinomycetota</taxon>
        <taxon>Actinomycetes</taxon>
        <taxon>Micromonosporales</taxon>
        <taxon>Micromonosporaceae</taxon>
        <taxon>Dactylosporangium</taxon>
    </lineage>
</organism>
<evidence type="ECO:0000313" key="8">
    <source>
        <dbReference type="Proteomes" id="UP001589608"/>
    </source>
</evidence>
<dbReference type="SUPFAM" id="SSF53850">
    <property type="entry name" value="Periplasmic binding protein-like II"/>
    <property type="match status" value="1"/>
</dbReference>
<evidence type="ECO:0000256" key="6">
    <source>
        <dbReference type="SAM" id="SignalP"/>
    </source>
</evidence>
<keyword evidence="4 6" id="KW-0732">Signal</keyword>
<evidence type="ECO:0000313" key="7">
    <source>
        <dbReference type="EMBL" id="MFB9451293.1"/>
    </source>
</evidence>
<evidence type="ECO:0000256" key="5">
    <source>
        <dbReference type="ARBA" id="ARBA00022764"/>
    </source>
</evidence>
<dbReference type="PANTHER" id="PTHR30368">
    <property type="entry name" value="SULFATE-BINDING PROTEIN"/>
    <property type="match status" value="1"/>
</dbReference>
<sequence>MASVKLRTRVLAVSAALLLPGTALSACAGTADNSTAADSGGAVTLSLVAYSTPQAAYEALIAAYNKTDAGKNIKFTQSYGASGDQSRAVANGLKADIVAFSLEPDITRLVTAKLVDASWNSDQYKGMVTDSVAVIGTRKGNPKNLKTWDDLTKPGVQVLTPNPFTSGGAKWNILAAYGAKTNKGKEPAAGATYLDALFKNVPVQDNSGRASLQTFTSGKGDAFISYENEALFAQKNGQAVDYTVPDDTILIENPIAVTTNSAHPAEAKAFVEWLHSKDAQKIWADNFYRPVVKDAGGNFPTPSGLFTIGDLGGWSKVNKELFDPGQSVMASIEQKLGISTSAAPSPAASKS</sequence>
<dbReference type="Gene3D" id="3.40.190.10">
    <property type="entry name" value="Periplasmic binding protein-like II"/>
    <property type="match status" value="2"/>
</dbReference>
<keyword evidence="5" id="KW-0574">Periplasm</keyword>
<dbReference type="PROSITE" id="PS51257">
    <property type="entry name" value="PROKAR_LIPOPROTEIN"/>
    <property type="match status" value="1"/>
</dbReference>
<accession>A0ABV5MRY8</accession>
<dbReference type="EMBL" id="JBHMCA010000089">
    <property type="protein sequence ID" value="MFB9451293.1"/>
    <property type="molecule type" value="Genomic_DNA"/>
</dbReference>
<reference evidence="7 8" key="1">
    <citation type="submission" date="2024-09" db="EMBL/GenBank/DDBJ databases">
        <authorList>
            <person name="Sun Q."/>
            <person name="Mori K."/>
        </authorList>
    </citation>
    <scope>NUCLEOTIDE SEQUENCE [LARGE SCALE GENOMIC DNA]</scope>
    <source>
        <strain evidence="7 8">JCM 3307</strain>
    </source>
</reference>
<keyword evidence="3" id="KW-0813">Transport</keyword>
<dbReference type="NCBIfam" id="TIGR00971">
    <property type="entry name" value="3a0106s03"/>
    <property type="match status" value="1"/>
</dbReference>
<dbReference type="PANTHER" id="PTHR30368:SF2">
    <property type="entry name" value="SULFATE-BINDING PROTEIN"/>
    <property type="match status" value="1"/>
</dbReference>
<name>A0ABV5MRY8_9ACTN</name>
<feature type="chain" id="PRO_5045061145" evidence="6">
    <location>
        <begin position="26"/>
        <end position="351"/>
    </location>
</feature>
<evidence type="ECO:0000256" key="3">
    <source>
        <dbReference type="ARBA" id="ARBA00022448"/>
    </source>
</evidence>
<keyword evidence="8" id="KW-1185">Reference proteome</keyword>
<dbReference type="InterPro" id="IPR005669">
    <property type="entry name" value="Thiosulph/SO4-bd"/>
</dbReference>
<dbReference type="Proteomes" id="UP001589608">
    <property type="component" value="Unassembled WGS sequence"/>
</dbReference>
<evidence type="ECO:0000256" key="2">
    <source>
        <dbReference type="ARBA" id="ARBA00006099"/>
    </source>
</evidence>
<comment type="subcellular location">
    <subcellularLocation>
        <location evidence="1">Periplasm</location>
    </subcellularLocation>
</comment>
<evidence type="ECO:0000256" key="4">
    <source>
        <dbReference type="ARBA" id="ARBA00022729"/>
    </source>
</evidence>
<comment type="caution">
    <text evidence="7">The sequence shown here is derived from an EMBL/GenBank/DDBJ whole genome shotgun (WGS) entry which is preliminary data.</text>
</comment>
<dbReference type="RefSeq" id="WP_223104521.1">
    <property type="nucleotide sequence ID" value="NZ_CP061913.1"/>
</dbReference>
<feature type="signal peptide" evidence="6">
    <location>
        <begin position="1"/>
        <end position="25"/>
    </location>
</feature>
<gene>
    <name evidence="7" type="ORF">ACFFTR_50230</name>
</gene>
<comment type="similarity">
    <text evidence="2">Belongs to the prokaryotic sulfate-binding protein family.</text>
</comment>
<dbReference type="Pfam" id="PF13531">
    <property type="entry name" value="SBP_bac_11"/>
    <property type="match status" value="1"/>
</dbReference>
<evidence type="ECO:0000256" key="1">
    <source>
        <dbReference type="ARBA" id="ARBA00004418"/>
    </source>
</evidence>
<proteinExistence type="inferred from homology"/>
<protein>
    <submittedName>
        <fullName evidence="7">Sulfate ABC transporter substrate-binding protein</fullName>
    </submittedName>
</protein>